<organism evidence="3 4">
    <name type="scientific">Rhodoblastus acidophilus</name>
    <name type="common">Rhodopseudomonas acidophila</name>
    <dbReference type="NCBI Taxonomy" id="1074"/>
    <lineage>
        <taxon>Bacteria</taxon>
        <taxon>Pseudomonadati</taxon>
        <taxon>Pseudomonadota</taxon>
        <taxon>Alphaproteobacteria</taxon>
        <taxon>Hyphomicrobiales</taxon>
        <taxon>Rhodoblastaceae</taxon>
        <taxon>Rhodoblastus</taxon>
    </lineage>
</organism>
<evidence type="ECO:0000313" key="4">
    <source>
        <dbReference type="Proteomes" id="UP000439113"/>
    </source>
</evidence>
<dbReference type="PANTHER" id="PTHR36919">
    <property type="entry name" value="BLR1215 PROTEIN"/>
    <property type="match status" value="1"/>
</dbReference>
<gene>
    <name evidence="3" type="ORF">GJ654_14935</name>
</gene>
<dbReference type="InterPro" id="IPR019223">
    <property type="entry name" value="DUF2147"/>
</dbReference>
<dbReference type="Gene3D" id="2.40.128.520">
    <property type="match status" value="1"/>
</dbReference>
<comment type="caution">
    <text evidence="3">The sequence shown here is derived from an EMBL/GenBank/DDBJ whole genome shotgun (WGS) entry which is preliminary data.</text>
</comment>
<dbReference type="RefSeq" id="WP_155446976.1">
    <property type="nucleotide sequence ID" value="NZ_JAOQNR010000007.1"/>
</dbReference>
<dbReference type="AlphaFoldDB" id="A0A6N8DNW1"/>
<name>A0A6N8DNW1_RHOAC</name>
<accession>A0A6N8DNW1</accession>
<proteinExistence type="predicted"/>
<reference evidence="3 4" key="1">
    <citation type="submission" date="2019-11" db="EMBL/GenBank/DDBJ databases">
        <title>Whole-genome sequence of a Rhodoblastus acidophilus DSM 142.</title>
        <authorList>
            <person name="Kyndt J.A."/>
            <person name="Meyer T.E."/>
        </authorList>
    </citation>
    <scope>NUCLEOTIDE SEQUENCE [LARGE SCALE GENOMIC DNA]</scope>
    <source>
        <strain evidence="3 4">DSM 142</strain>
    </source>
</reference>
<feature type="signal peptide" evidence="1">
    <location>
        <begin position="1"/>
        <end position="19"/>
    </location>
</feature>
<feature type="domain" description="DUF2147" evidence="2">
    <location>
        <begin position="24"/>
        <end position="118"/>
    </location>
</feature>
<evidence type="ECO:0000259" key="2">
    <source>
        <dbReference type="Pfam" id="PF09917"/>
    </source>
</evidence>
<evidence type="ECO:0000256" key="1">
    <source>
        <dbReference type="SAM" id="SignalP"/>
    </source>
</evidence>
<evidence type="ECO:0000313" key="3">
    <source>
        <dbReference type="EMBL" id="MTV32282.1"/>
    </source>
</evidence>
<sequence length="120" mass="12539">MKRIALVAIALSAAAPALAGDIIGEWKRTDGRSRIRMANCGGAVCGTITWLRDPNSPARVGQQVFSGLTRTAEGWTGSAFNPEDGKTYDGKVILSGASMTTSGCAFGGMICKSAQWTRAN</sequence>
<dbReference type="Pfam" id="PF09917">
    <property type="entry name" value="DUF2147"/>
    <property type="match status" value="1"/>
</dbReference>
<dbReference type="EMBL" id="WNKS01000015">
    <property type="protein sequence ID" value="MTV32282.1"/>
    <property type="molecule type" value="Genomic_DNA"/>
</dbReference>
<dbReference type="OrthoDB" id="9811671at2"/>
<protein>
    <submittedName>
        <fullName evidence="3">DUF2147 domain-containing protein</fullName>
    </submittedName>
</protein>
<keyword evidence="1" id="KW-0732">Signal</keyword>
<dbReference type="Proteomes" id="UP000439113">
    <property type="component" value="Unassembled WGS sequence"/>
</dbReference>
<feature type="chain" id="PRO_5027122394" evidence="1">
    <location>
        <begin position="20"/>
        <end position="120"/>
    </location>
</feature>
<dbReference type="PANTHER" id="PTHR36919:SF2">
    <property type="entry name" value="BLL6627 PROTEIN"/>
    <property type="match status" value="1"/>
</dbReference>